<dbReference type="EMBL" id="KF126184">
    <property type="protein sequence ID" value="AIA93529.1"/>
    <property type="molecule type" value="Genomic_DNA"/>
</dbReference>
<sequence length="180" mass="20030">DPYWNGAEDTAPTPSETLPLDRVGDALTYRLPAGGFALTVSSRRRRSRRTRPSRLAASSASATIFPNVEKSNYAFFDETDQTYYLGMNGEYSARSVVATEWEDLPELLKVQSSFFGRYEAVDLNTSFSMRVDYAVDGGYTHSVLFTFMPMNARRHTAIPWGTERSADQIVVSDALLTGST</sequence>
<feature type="non-terminal residue" evidence="1">
    <location>
        <position position="1"/>
    </location>
</feature>
<dbReference type="AlphaFoldDB" id="A0A060CE90"/>
<proteinExistence type="predicted"/>
<organism evidence="1">
    <name type="scientific">uncultured Kribbella sp</name>
    <dbReference type="NCBI Taxonomy" id="304889"/>
    <lineage>
        <taxon>Bacteria</taxon>
        <taxon>Bacillati</taxon>
        <taxon>Actinomycetota</taxon>
        <taxon>Actinomycetes</taxon>
        <taxon>Propionibacteriales</taxon>
        <taxon>Kribbellaceae</taxon>
        <taxon>Kribbella</taxon>
        <taxon>environmental samples</taxon>
    </lineage>
</organism>
<accession>A0A060CE90</accession>
<name>A0A060CE90_9ACTN</name>
<reference evidence="1" key="1">
    <citation type="journal article" date="2013" name="Environ. Microbiol.">
        <title>Seasonally variable intestinal metagenomes of the red palm weevil (Rhynchophorus ferrugineus).</title>
        <authorList>
            <person name="Jia S."/>
            <person name="Zhang X."/>
            <person name="Zhang G."/>
            <person name="Yin A."/>
            <person name="Zhang S."/>
            <person name="Li F."/>
            <person name="Wang L."/>
            <person name="Zhao D."/>
            <person name="Yun Q."/>
            <person name="Tala"/>
            <person name="Wang J."/>
            <person name="Sun G."/>
            <person name="Baabdullah M."/>
            <person name="Yu X."/>
            <person name="Hu S."/>
            <person name="Al-Mssallem I.S."/>
            <person name="Yu J."/>
        </authorList>
    </citation>
    <scope>NUCLEOTIDE SEQUENCE</scope>
</reference>
<feature type="non-terminal residue" evidence="1">
    <location>
        <position position="180"/>
    </location>
</feature>
<protein>
    <submittedName>
        <fullName evidence="1">CAZy families GH39 protein</fullName>
    </submittedName>
</protein>
<evidence type="ECO:0000313" key="1">
    <source>
        <dbReference type="EMBL" id="AIA93529.1"/>
    </source>
</evidence>